<dbReference type="EMBL" id="JAWDID010000007">
    <property type="protein sequence ID" value="MDU0339657.1"/>
    <property type="molecule type" value="Genomic_DNA"/>
</dbReference>
<dbReference type="Proteomes" id="UP001254257">
    <property type="component" value="Unassembled WGS sequence"/>
</dbReference>
<name>A0ABU3S5G1_9HYPH</name>
<evidence type="ECO:0000313" key="2">
    <source>
        <dbReference type="Proteomes" id="UP001254257"/>
    </source>
</evidence>
<comment type="caution">
    <text evidence="1">The sequence shown here is derived from an EMBL/GenBank/DDBJ whole genome shotgun (WGS) entry which is preliminary data.</text>
</comment>
<organism evidence="1 2">
    <name type="scientific">Bosea rubneri</name>
    <dbReference type="NCBI Taxonomy" id="3075434"/>
    <lineage>
        <taxon>Bacteria</taxon>
        <taxon>Pseudomonadati</taxon>
        <taxon>Pseudomonadota</taxon>
        <taxon>Alphaproteobacteria</taxon>
        <taxon>Hyphomicrobiales</taxon>
        <taxon>Boseaceae</taxon>
        <taxon>Bosea</taxon>
    </lineage>
</organism>
<evidence type="ECO:0000313" key="1">
    <source>
        <dbReference type="EMBL" id="MDU0339657.1"/>
    </source>
</evidence>
<dbReference type="RefSeq" id="WP_316017551.1">
    <property type="nucleotide sequence ID" value="NZ_JAWDID010000007.1"/>
</dbReference>
<protein>
    <submittedName>
        <fullName evidence="1">Uncharacterized protein</fullName>
    </submittedName>
</protein>
<gene>
    <name evidence="1" type="ORF">RKE40_07185</name>
</gene>
<keyword evidence="2" id="KW-1185">Reference proteome</keyword>
<accession>A0ABU3S5G1</accession>
<reference evidence="1 2" key="1">
    <citation type="submission" date="2023-09" db="EMBL/GenBank/DDBJ databases">
        <title>Whole genome shotgun sequencing (WGS) of Bosea sp. ZW T0_25, isolated from stored onions (Allium cepa).</title>
        <authorList>
            <person name="Stoll D.A."/>
            <person name="Huch M."/>
        </authorList>
    </citation>
    <scope>NUCLEOTIDE SEQUENCE [LARGE SCALE GENOMIC DNA]</scope>
    <source>
        <strain evidence="1 2">ZW T0_25</strain>
    </source>
</reference>
<proteinExistence type="predicted"/>
<sequence length="258" mass="28090">MLTRRSLVIAARPWGELREGVMLLRSMIDKIKLRDEFLNVKTIQSRTAMRIALPAKLLLFSLLAGCGHVPLTSLPKLSKVDIKTTNLAELRAGISLPADIRTLPGGVTMTLVALPKDGGRHERKIALEEVRDAVELAKLPAMAAPGRRFTLFKLGTGDAARLGAFREEMFAGPQNSGNRGSLSLEANKACRLGELTGKPIAMSGYLRTSETQDYVLLMRDFDLRQAVREIDPKLDLAAAIPPCDEVPPAKLSGSRAEP</sequence>